<sequence length="721" mass="79797">MSQEDLDFAKQILEEINKLRKDPKIYIKILQEHLNYFDGNALYVPDSKMGGVMLDEGPKAYLEAISYLKNIKEQLKPLNWNENLYKAAQDHVNDIGSKGILSHVGSNKSSYKDRIEKYCKWGGSIFEAMNFGPRDKAQDVVIAWLVDDGVPKRSHRINITSADLHEVGIASGDHKQAENCNVAVFACQAISLDEYNKNYTDQTALVDQQRKDSMQKKDWVKFAKEVFDLQNKVRQNPKSFIPILDKALFRFNGKVLMSEDGKSGVETQEGNIAYVEAIEFLQIMRPVAPLQWSNQLARAAQDHINDIGPKGIVSSLGSDGSLPTDRLARYCNIDDAWGESLAFQSVSAKEVIERLIVDDGQPARGYRKSFFNPELLHCGIATGIHATMDNVILLEYSSAILKDGEMPSINVTVSEEIPSELIDKIVELGIDVSKIKVKKDTKDATLKAQQLFKKATSAITMTNRMKPATATIKETPTQNMPATKGMTSPKSSIGSTKIASNTTTTAPTNRPTTAFNKAKSIPVSNDQKSGGIQQRTSTAAQQQRTTNSALGKASTHNYTSTTLKDTSSPFKTVNEEEKVTPTTDKSSAFNKSSMSPQKQSAPISNAKTGLDKLKKTVTMMAGDKKTSQLSQGAQPKIATQKSLPSQIGTKKTTLIQLEMTEEEKNQKEFDIENDPDKPEGAVGSNIIIEEIEMNGKKQKVLRKTYQLFDGRTVAITKMMQM</sequence>
<feature type="compositionally biased region" description="Polar residues" evidence="1">
    <location>
        <begin position="580"/>
        <end position="606"/>
    </location>
</feature>
<feature type="compositionally biased region" description="Polar residues" evidence="1">
    <location>
        <begin position="522"/>
        <end position="532"/>
    </location>
</feature>
<feature type="compositionally biased region" description="Polar residues" evidence="1">
    <location>
        <begin position="554"/>
        <end position="571"/>
    </location>
</feature>
<feature type="compositionally biased region" description="Low complexity" evidence="1">
    <location>
        <begin position="533"/>
        <end position="546"/>
    </location>
</feature>
<dbReference type="InParanoid" id="A0A077ZPB5"/>
<accession>A0A077ZPB5</accession>
<name>A0A077ZPB5_STYLE</name>
<evidence type="ECO:0000313" key="3">
    <source>
        <dbReference type="EMBL" id="CDW71758.1"/>
    </source>
</evidence>
<dbReference type="AlphaFoldDB" id="A0A077ZPB5"/>
<dbReference type="CDD" id="cd05379">
    <property type="entry name" value="CAP_bacterial"/>
    <property type="match status" value="2"/>
</dbReference>
<dbReference type="Proteomes" id="UP000039865">
    <property type="component" value="Unassembled WGS sequence"/>
</dbReference>
<keyword evidence="4" id="KW-1185">Reference proteome</keyword>
<dbReference type="PANTHER" id="PTHR31157:SF1">
    <property type="entry name" value="SCP DOMAIN-CONTAINING PROTEIN"/>
    <property type="match status" value="1"/>
</dbReference>
<dbReference type="PANTHER" id="PTHR31157">
    <property type="entry name" value="SCP DOMAIN-CONTAINING PROTEIN"/>
    <property type="match status" value="1"/>
</dbReference>
<proteinExistence type="predicted"/>
<evidence type="ECO:0000259" key="2">
    <source>
        <dbReference type="Pfam" id="PF00188"/>
    </source>
</evidence>
<organism evidence="3 4">
    <name type="scientific">Stylonychia lemnae</name>
    <name type="common">Ciliate</name>
    <dbReference type="NCBI Taxonomy" id="5949"/>
    <lineage>
        <taxon>Eukaryota</taxon>
        <taxon>Sar</taxon>
        <taxon>Alveolata</taxon>
        <taxon>Ciliophora</taxon>
        <taxon>Intramacronucleata</taxon>
        <taxon>Spirotrichea</taxon>
        <taxon>Stichotrichia</taxon>
        <taxon>Sporadotrichida</taxon>
        <taxon>Oxytrichidae</taxon>
        <taxon>Stylonychinae</taxon>
        <taxon>Stylonychia</taxon>
    </lineage>
</organism>
<dbReference type="InterPro" id="IPR035940">
    <property type="entry name" value="CAP_sf"/>
</dbReference>
<feature type="domain" description="SCP" evidence="2">
    <location>
        <begin position="285"/>
        <end position="381"/>
    </location>
</feature>
<dbReference type="OrthoDB" id="308255at2759"/>
<feature type="compositionally biased region" description="Low complexity" evidence="1">
    <location>
        <begin position="501"/>
        <end position="514"/>
    </location>
</feature>
<evidence type="ECO:0000256" key="1">
    <source>
        <dbReference type="SAM" id="MobiDB-lite"/>
    </source>
</evidence>
<gene>
    <name evidence="3" type="primary">Contig18124.g19270</name>
    <name evidence="3" type="ORF">STYLEM_707</name>
</gene>
<dbReference type="Gene3D" id="3.40.33.10">
    <property type="entry name" value="CAP"/>
    <property type="match status" value="2"/>
</dbReference>
<evidence type="ECO:0000313" key="4">
    <source>
        <dbReference type="Proteomes" id="UP000039865"/>
    </source>
</evidence>
<reference evidence="3 4" key="1">
    <citation type="submission" date="2014-06" db="EMBL/GenBank/DDBJ databases">
        <authorList>
            <person name="Swart Estienne"/>
        </authorList>
    </citation>
    <scope>NUCLEOTIDE SEQUENCE [LARGE SCALE GENOMIC DNA]</scope>
    <source>
        <strain evidence="3 4">130c</strain>
    </source>
</reference>
<dbReference type="InterPro" id="IPR014044">
    <property type="entry name" value="CAP_dom"/>
</dbReference>
<dbReference type="SUPFAM" id="SSF55797">
    <property type="entry name" value="PR-1-like"/>
    <property type="match status" value="1"/>
</dbReference>
<protein>
    <recommendedName>
        <fullName evidence="2">SCP domain-containing protein</fullName>
    </recommendedName>
</protein>
<feature type="domain" description="SCP" evidence="2">
    <location>
        <begin position="71"/>
        <end position="183"/>
    </location>
</feature>
<feature type="region of interest" description="Disordered" evidence="1">
    <location>
        <begin position="624"/>
        <end position="645"/>
    </location>
</feature>
<feature type="compositionally biased region" description="Polar residues" evidence="1">
    <location>
        <begin position="477"/>
        <end position="500"/>
    </location>
</feature>
<dbReference type="Pfam" id="PF00188">
    <property type="entry name" value="CAP"/>
    <property type="match status" value="2"/>
</dbReference>
<feature type="region of interest" description="Disordered" evidence="1">
    <location>
        <begin position="477"/>
        <end position="606"/>
    </location>
</feature>
<feature type="compositionally biased region" description="Polar residues" evidence="1">
    <location>
        <begin position="627"/>
        <end position="645"/>
    </location>
</feature>
<dbReference type="EMBL" id="CCKQ01000666">
    <property type="protein sequence ID" value="CDW71758.1"/>
    <property type="molecule type" value="Genomic_DNA"/>
</dbReference>